<evidence type="ECO:0000256" key="5">
    <source>
        <dbReference type="SAM" id="Coils"/>
    </source>
</evidence>
<evidence type="ECO:0000313" key="10">
    <source>
        <dbReference type="Proteomes" id="UP000072904"/>
    </source>
</evidence>
<feature type="coiled-coil region" evidence="5">
    <location>
        <begin position="463"/>
        <end position="516"/>
    </location>
</feature>
<feature type="compositionally biased region" description="Basic and acidic residues" evidence="6">
    <location>
        <begin position="756"/>
        <end position="769"/>
    </location>
</feature>
<dbReference type="RefSeq" id="XP_727846.2">
    <property type="nucleotide sequence ID" value="XM_722753.2"/>
</dbReference>
<dbReference type="GeneID" id="3854292"/>
<evidence type="ECO:0000256" key="3">
    <source>
        <dbReference type="ARBA" id="ARBA00044768"/>
    </source>
</evidence>
<protein>
    <recommendedName>
        <fullName evidence="1">DNA-directed primase/polymerase protein</fullName>
        <ecNumber evidence="3">2.7.7.102</ecNumber>
    </recommendedName>
</protein>
<dbReference type="OMA" id="VSEIYYL"/>
<organism evidence="7 10">
    <name type="scientific">Plasmodium yoelii</name>
    <dbReference type="NCBI Taxonomy" id="5861"/>
    <lineage>
        <taxon>Eukaryota</taxon>
        <taxon>Sar</taxon>
        <taxon>Alveolata</taxon>
        <taxon>Apicomplexa</taxon>
        <taxon>Aconoidasida</taxon>
        <taxon>Haemosporida</taxon>
        <taxon>Plasmodiidae</taxon>
        <taxon>Plasmodium</taxon>
        <taxon>Plasmodium (Vinckeia)</taxon>
    </lineage>
</organism>
<dbReference type="VEuPathDB" id="PlasmoDB:PY07061"/>
<feature type="region of interest" description="Disordered" evidence="6">
    <location>
        <begin position="748"/>
        <end position="769"/>
    </location>
</feature>
<name>A0A077YJU0_PLAYE</name>
<evidence type="ECO:0000256" key="6">
    <source>
        <dbReference type="SAM" id="MobiDB-lite"/>
    </source>
</evidence>
<keyword evidence="5" id="KW-0175">Coiled coil</keyword>
<dbReference type="EMBL" id="LM993664">
    <property type="protein sequence ID" value="VTZ79118.1"/>
    <property type="molecule type" value="Genomic_DNA"/>
</dbReference>
<dbReference type="GO" id="GO:0003887">
    <property type="term" value="F:DNA-directed DNA polymerase activity"/>
    <property type="evidence" value="ECO:0007669"/>
    <property type="project" value="UniProtKB-EC"/>
</dbReference>
<dbReference type="EMBL" id="LK934638">
    <property type="protein sequence ID" value="CDU85223.1"/>
    <property type="molecule type" value="Genomic_DNA"/>
</dbReference>
<reference evidence="8" key="4">
    <citation type="submission" date="2019-05" db="EMBL/GenBank/DDBJ databases">
        <authorList>
            <consortium name="Pathogen Informatics"/>
        </authorList>
    </citation>
    <scope>NUCLEOTIDE SEQUENCE</scope>
    <source>
        <strain evidence="8">17X</strain>
    </source>
</reference>
<evidence type="ECO:0000256" key="4">
    <source>
        <dbReference type="ARBA" id="ARBA00047303"/>
    </source>
</evidence>
<dbReference type="VEuPathDB" id="PlasmoDB:Py17XNL_001002429"/>
<comment type="catalytic activity">
    <reaction evidence="4">
        <text>DNA(n) + a 2'-deoxyribonucleoside 5'-triphosphate = DNA(n+1) + diphosphate</text>
        <dbReference type="Rhea" id="RHEA:22508"/>
        <dbReference type="Rhea" id="RHEA-COMP:17339"/>
        <dbReference type="Rhea" id="RHEA-COMP:17340"/>
        <dbReference type="ChEBI" id="CHEBI:33019"/>
        <dbReference type="ChEBI" id="CHEBI:61560"/>
        <dbReference type="ChEBI" id="CHEBI:173112"/>
        <dbReference type="EC" id="2.7.7.7"/>
    </reaction>
    <physiologicalReaction direction="left-to-right" evidence="4">
        <dbReference type="Rhea" id="RHEA:22509"/>
    </physiologicalReaction>
</comment>
<evidence type="ECO:0000313" key="8">
    <source>
        <dbReference type="EMBL" id="VTZ79118.1"/>
    </source>
</evidence>
<accession>A0A077YJU0</accession>
<proteinExistence type="predicted"/>
<evidence type="ECO:0000313" key="7">
    <source>
        <dbReference type="EMBL" id="CDU85223.1"/>
    </source>
</evidence>
<dbReference type="GO" id="GO:0005759">
    <property type="term" value="C:mitochondrial matrix"/>
    <property type="evidence" value="ECO:0007669"/>
    <property type="project" value="TreeGrafter"/>
</dbReference>
<dbReference type="Proteomes" id="UP000072874">
    <property type="component" value="Chromosome 10"/>
</dbReference>
<dbReference type="GO" id="GO:0005634">
    <property type="term" value="C:nucleus"/>
    <property type="evidence" value="ECO:0007669"/>
    <property type="project" value="TreeGrafter"/>
</dbReference>
<evidence type="ECO:0000313" key="9">
    <source>
        <dbReference type="Proteomes" id="UP000072874"/>
    </source>
</evidence>
<dbReference type="OrthoDB" id="5988181at2759"/>
<evidence type="ECO:0000256" key="1">
    <source>
        <dbReference type="ARBA" id="ARBA00026139"/>
    </source>
</evidence>
<dbReference type="GO" id="GO:0031297">
    <property type="term" value="P:replication fork processing"/>
    <property type="evidence" value="ECO:0007669"/>
    <property type="project" value="TreeGrafter"/>
</dbReference>
<sequence>MVIDAESFYGKRKSKNNVSLYLNVEKYAILKKIKKFNDNDTSNSIKKKIFYKQHDALNYYKKVTENEQDEQNGQNEHAGIVCQLPDHRNRNLSIYKKQNIIVYTEELENAKRCFIIDNFYEFLKFYSFYTLTLSEIYYKDTHPQISNSYPNNCIEDEEDKDMNLYELIISNEKRWLYFDIEYDNIEEYKNKDIVLFIFLIELCLFIYNYFNIKICLNDILILDSSTNNKISFHIIVKNIHVLNWDYNEYLINYARFFLNKISGNSDSFYEDFKNEQYKKKDKQTNDEETKNIYLLFDNENSMKYFVDLFINYIHQTIAECEHIYSINLLTLFINKNKEYIIDDQEKIKLLNFEKNNLNKTSKFDSKIEDINSINDFSEISDVIFAIQHGKPLTENNSKFENSKKKIKEENKLDNEHNQVKNELNMYFSLYCDSIEDVINYYINDLSNNIPNNQKKKYIILLYAQKKNENIENCNKQKNDIYNETNNNENWDVNSQKENIINNYDDLTMTLEIEKNNSFSNLNNHENELNFNYINETTKGDNVLLKCIIDNSVYSKNRNFRMIFSSKKNKKNKLLLSQFNVKPYEKKDINKLILKSLVTYYKKNDIYNQISEKNIFKYEHTEKEFQDNIYGLNDTAEKNLHLLIDKHLHTNDIIGVKIKNTNLTKRKQIKNLNAHKIINLNSLKDNKHVNHILKIIFFWNFNLYTNFKKNKIYTTKFRSEITKDYFYKIVHIYNNINYDSFQLEPEYAQSTTQAHTETGEKTGEKTSEKNGHNFMGHYETYEMKNIYSQNINKIKECEKKTGKNNLSQKTNQQNININKFSDSFFLKNEEFFTYLLNQYTNFLNKQNSDNIYLLIQYFISSISYNDEEYILNFKDNKYCKNIDRSHKSNHIYIIYNYNKNIFVQKCYDSECSHFVSNIYYF</sequence>
<dbReference type="InterPro" id="IPR044917">
    <property type="entry name" value="PRIMPOL"/>
</dbReference>
<dbReference type="Pfam" id="PF03121">
    <property type="entry name" value="Herpes_UL52"/>
    <property type="match status" value="1"/>
</dbReference>
<dbReference type="VEuPathDB" id="PlasmoDB:PY17X_1039300"/>
<evidence type="ECO:0000256" key="2">
    <source>
        <dbReference type="ARBA" id="ARBA00044677"/>
    </source>
</evidence>
<dbReference type="VEuPathDB" id="PlasmoDB:PYYM_1039000"/>
<reference evidence="8" key="2">
    <citation type="submission" date="2014-05" db="EMBL/GenBank/DDBJ databases">
        <authorList>
            <person name="Aslett M.A."/>
            <person name="De Silva N."/>
        </authorList>
    </citation>
    <scope>NUCLEOTIDE SEQUENCE</scope>
    <source>
        <strain evidence="8">17X</strain>
    </source>
</reference>
<gene>
    <name evidence="8" type="ORF">PY17X_1039300</name>
    <name evidence="7" type="ORF">PYYM_1039000</name>
</gene>
<dbReference type="GO" id="GO:0006264">
    <property type="term" value="P:mitochondrial DNA replication"/>
    <property type="evidence" value="ECO:0007669"/>
    <property type="project" value="TreeGrafter"/>
</dbReference>
<dbReference type="PANTHER" id="PTHR31399">
    <property type="entry name" value="DNA-DIRECTED PRIMASE / POLYMERASE PROTEIN"/>
    <property type="match status" value="1"/>
</dbReference>
<dbReference type="GO" id="GO:0042276">
    <property type="term" value="P:error-prone translesion synthesis"/>
    <property type="evidence" value="ECO:0007669"/>
    <property type="project" value="InterPro"/>
</dbReference>
<dbReference type="GO" id="GO:0003682">
    <property type="term" value="F:chromatin binding"/>
    <property type="evidence" value="ECO:0007669"/>
    <property type="project" value="TreeGrafter"/>
</dbReference>
<dbReference type="Proteomes" id="UP000072904">
    <property type="component" value="Chromosome 10"/>
</dbReference>
<dbReference type="AlphaFoldDB" id="A0A077YJU0"/>
<dbReference type="KEGG" id="pyo:PY17X_1039300"/>
<dbReference type="PANTHER" id="PTHR31399:SF0">
    <property type="entry name" value="DNA-DIRECTED PRIMASE_POLYMERASE PROTEIN"/>
    <property type="match status" value="1"/>
</dbReference>
<dbReference type="EC" id="2.7.7.102" evidence="3"/>
<reference evidence="9 10" key="1">
    <citation type="journal article" date="2014" name="BMC Biol.">
        <title>A comprehensive evaluation of rodent malaria parasite genomes and gene expression.</title>
        <authorList>
            <person name="Otto T.D."/>
            <person name="Bohme U."/>
            <person name="Jackson A.P."/>
            <person name="Hunt M."/>
            <person name="Franke-Fayard B."/>
            <person name="Hoeijmakers W.A."/>
            <person name="Religa A.A."/>
            <person name="Robertson L."/>
            <person name="Sanders M."/>
            <person name="Ogun S.A."/>
            <person name="Cunningham D."/>
            <person name="Erhart A."/>
            <person name="Billker O."/>
            <person name="Khan S.M."/>
            <person name="Stunnenberg H.G."/>
            <person name="Langhorne J."/>
            <person name="Holder A.A."/>
            <person name="Waters A.P."/>
            <person name="Newbold C.I."/>
            <person name="Pain A."/>
            <person name="Berriman M."/>
            <person name="Janse C.J."/>
        </authorList>
    </citation>
    <scope>NUCLEOTIDE SEQUENCE [LARGE SCALE GENOMIC DNA]</scope>
    <source>
        <strain evidence="8 9">17X</strain>
        <strain evidence="7 10">YM</strain>
    </source>
</reference>
<dbReference type="GO" id="GO:0009411">
    <property type="term" value="P:response to UV"/>
    <property type="evidence" value="ECO:0007669"/>
    <property type="project" value="TreeGrafter"/>
</dbReference>
<reference evidence="7" key="3">
    <citation type="submission" date="2014-05" db="EMBL/GenBank/DDBJ databases">
        <authorList>
            <person name="Aslett A.Martin."/>
            <person name="De Silva Nishadi"/>
        </authorList>
    </citation>
    <scope>NUCLEOTIDE SEQUENCE</scope>
    <source>
        <strain evidence="7">YM</strain>
    </source>
</reference>
<comment type="catalytic activity">
    <reaction evidence="2">
        <text>ssDNA + n NTP = ssDNA/pppN(pN)n-1 hybrid + (n-1) diphosphate.</text>
        <dbReference type="EC" id="2.7.7.102"/>
    </reaction>
</comment>